<dbReference type="PANTHER" id="PTHR43304:SF1">
    <property type="entry name" value="PAC DOMAIN-CONTAINING PROTEIN"/>
    <property type="match status" value="1"/>
</dbReference>
<dbReference type="InterPro" id="IPR005561">
    <property type="entry name" value="ANTAR"/>
</dbReference>
<name>A0ABS4QIB1_9NOCA</name>
<dbReference type="Proteomes" id="UP001519325">
    <property type="component" value="Unassembled WGS sequence"/>
</dbReference>
<dbReference type="CDD" id="cd00130">
    <property type="entry name" value="PAS"/>
    <property type="match status" value="1"/>
</dbReference>
<evidence type="ECO:0000256" key="3">
    <source>
        <dbReference type="ARBA" id="ARBA00022553"/>
    </source>
</evidence>
<sequence length="232" mass="26065">MTDMEQAIPDAAEVAQTDEPGVAEVETVIAAGTPQPIGSFRFWFADQRWEWSDEVAAMHGYAPGEVEPTTELLLAHKHPDDRDRVAGAITMMLENGEAFSSRHRIIDTGGYEHEVIAVADLMTDDEGSVVGTTGYYIDITDVVDDDEETLAEFYEGRETIEQAKGALMLVYGLTPDQAFRLLRWRSQETNIKLRALATQLVAELRPLSSEIPQFRTRFDHRLLTLHERLQSN</sequence>
<keyword evidence="3" id="KW-0597">Phosphoprotein</keyword>
<organism evidence="8 9">
    <name type="scientific">Nocardia goodfellowii</name>
    <dbReference type="NCBI Taxonomy" id="882446"/>
    <lineage>
        <taxon>Bacteria</taxon>
        <taxon>Bacillati</taxon>
        <taxon>Actinomycetota</taxon>
        <taxon>Actinomycetes</taxon>
        <taxon>Mycobacteriales</taxon>
        <taxon>Nocardiaceae</taxon>
        <taxon>Nocardia</taxon>
    </lineage>
</organism>
<protein>
    <recommendedName>
        <fullName evidence="2">histidine kinase</fullName>
        <ecNumber evidence="2">2.7.13.3</ecNumber>
    </recommendedName>
</protein>
<evidence type="ECO:0000256" key="5">
    <source>
        <dbReference type="ARBA" id="ARBA00022777"/>
    </source>
</evidence>
<dbReference type="PROSITE" id="PS50921">
    <property type="entry name" value="ANTAR"/>
    <property type="match status" value="1"/>
</dbReference>
<dbReference type="InterPro" id="IPR035965">
    <property type="entry name" value="PAS-like_dom_sf"/>
</dbReference>
<evidence type="ECO:0000259" key="7">
    <source>
        <dbReference type="PROSITE" id="PS50921"/>
    </source>
</evidence>
<keyword evidence="5" id="KW-0418">Kinase</keyword>
<gene>
    <name evidence="8" type="ORF">BJ987_004349</name>
</gene>
<evidence type="ECO:0000256" key="1">
    <source>
        <dbReference type="ARBA" id="ARBA00000085"/>
    </source>
</evidence>
<dbReference type="SUPFAM" id="SSF52172">
    <property type="entry name" value="CheY-like"/>
    <property type="match status" value="1"/>
</dbReference>
<dbReference type="PANTHER" id="PTHR43304">
    <property type="entry name" value="PHYTOCHROME-LIKE PROTEIN CPH1"/>
    <property type="match status" value="1"/>
</dbReference>
<feature type="domain" description="PAS" evidence="6">
    <location>
        <begin position="51"/>
        <end position="96"/>
    </location>
</feature>
<comment type="catalytic activity">
    <reaction evidence="1">
        <text>ATP + protein L-histidine = ADP + protein N-phospho-L-histidine.</text>
        <dbReference type="EC" id="2.7.13.3"/>
    </reaction>
</comment>
<evidence type="ECO:0000313" key="8">
    <source>
        <dbReference type="EMBL" id="MBP2191448.1"/>
    </source>
</evidence>
<feature type="domain" description="ANTAR" evidence="7">
    <location>
        <begin position="140"/>
        <end position="201"/>
    </location>
</feature>
<dbReference type="Gene3D" id="1.10.10.10">
    <property type="entry name" value="Winged helix-like DNA-binding domain superfamily/Winged helix DNA-binding domain"/>
    <property type="match status" value="1"/>
</dbReference>
<dbReference type="SUPFAM" id="SSF55785">
    <property type="entry name" value="PYP-like sensor domain (PAS domain)"/>
    <property type="match status" value="1"/>
</dbReference>
<dbReference type="SMART" id="SM01012">
    <property type="entry name" value="ANTAR"/>
    <property type="match status" value="1"/>
</dbReference>
<evidence type="ECO:0000313" key="9">
    <source>
        <dbReference type="Proteomes" id="UP001519325"/>
    </source>
</evidence>
<accession>A0ABS4QIB1</accession>
<evidence type="ECO:0000259" key="6">
    <source>
        <dbReference type="PROSITE" id="PS50112"/>
    </source>
</evidence>
<dbReference type="Pfam" id="PF03861">
    <property type="entry name" value="ANTAR"/>
    <property type="match status" value="1"/>
</dbReference>
<dbReference type="InterPro" id="IPR000014">
    <property type="entry name" value="PAS"/>
</dbReference>
<reference evidence="8 9" key="1">
    <citation type="submission" date="2021-03" db="EMBL/GenBank/DDBJ databases">
        <title>Sequencing the genomes of 1000 actinobacteria strains.</title>
        <authorList>
            <person name="Klenk H.-P."/>
        </authorList>
    </citation>
    <scope>NUCLEOTIDE SEQUENCE [LARGE SCALE GENOMIC DNA]</scope>
    <source>
        <strain evidence="8 9">DSM 45516</strain>
    </source>
</reference>
<proteinExistence type="predicted"/>
<dbReference type="PROSITE" id="PS50112">
    <property type="entry name" value="PAS"/>
    <property type="match status" value="1"/>
</dbReference>
<dbReference type="Pfam" id="PF08447">
    <property type="entry name" value="PAS_3"/>
    <property type="match status" value="1"/>
</dbReference>
<dbReference type="EMBL" id="JAGGMR010000001">
    <property type="protein sequence ID" value="MBP2191448.1"/>
    <property type="molecule type" value="Genomic_DNA"/>
</dbReference>
<comment type="caution">
    <text evidence="8">The sequence shown here is derived from an EMBL/GenBank/DDBJ whole genome shotgun (WGS) entry which is preliminary data.</text>
</comment>
<keyword evidence="9" id="KW-1185">Reference proteome</keyword>
<dbReference type="InterPro" id="IPR013655">
    <property type="entry name" value="PAS_fold_3"/>
</dbReference>
<dbReference type="InterPro" id="IPR052162">
    <property type="entry name" value="Sensor_kinase/Photoreceptor"/>
</dbReference>
<dbReference type="InterPro" id="IPR011006">
    <property type="entry name" value="CheY-like_superfamily"/>
</dbReference>
<dbReference type="EC" id="2.7.13.3" evidence="2"/>
<dbReference type="NCBIfam" id="TIGR00229">
    <property type="entry name" value="sensory_box"/>
    <property type="match status" value="1"/>
</dbReference>
<dbReference type="InterPro" id="IPR036388">
    <property type="entry name" value="WH-like_DNA-bd_sf"/>
</dbReference>
<evidence type="ECO:0000256" key="2">
    <source>
        <dbReference type="ARBA" id="ARBA00012438"/>
    </source>
</evidence>
<evidence type="ECO:0000256" key="4">
    <source>
        <dbReference type="ARBA" id="ARBA00022679"/>
    </source>
</evidence>
<keyword evidence="4" id="KW-0808">Transferase</keyword>
<dbReference type="Gene3D" id="3.30.450.20">
    <property type="entry name" value="PAS domain"/>
    <property type="match status" value="1"/>
</dbReference>